<dbReference type="InterPro" id="IPR005259">
    <property type="entry name" value="PriA"/>
</dbReference>
<dbReference type="Proteomes" id="UP001157887">
    <property type="component" value="Unassembled WGS sequence"/>
</dbReference>
<dbReference type="GO" id="GO:0006302">
    <property type="term" value="P:double-strand break repair"/>
    <property type="evidence" value="ECO:0007669"/>
    <property type="project" value="InterPro"/>
</dbReference>
<dbReference type="SMART" id="SM00487">
    <property type="entry name" value="DEXDc"/>
    <property type="match status" value="1"/>
</dbReference>
<dbReference type="EMBL" id="JAOECG010000005">
    <property type="protein sequence ID" value="MDG9786584.1"/>
    <property type="molecule type" value="Genomic_DNA"/>
</dbReference>
<comment type="similarity">
    <text evidence="12">Belongs to the helicase family. PriA subfamily.</text>
</comment>
<feature type="binding site" evidence="12">
    <location>
        <position position="445"/>
    </location>
    <ligand>
        <name>Zn(2+)</name>
        <dbReference type="ChEBI" id="CHEBI:29105"/>
        <label>1</label>
    </ligand>
</feature>
<evidence type="ECO:0000256" key="5">
    <source>
        <dbReference type="ARBA" id="ARBA00022801"/>
    </source>
</evidence>
<comment type="catalytic activity">
    <reaction evidence="11 12">
        <text>ATP + H2O = ADP + phosphate + H(+)</text>
        <dbReference type="Rhea" id="RHEA:13065"/>
        <dbReference type="ChEBI" id="CHEBI:15377"/>
        <dbReference type="ChEBI" id="CHEBI:15378"/>
        <dbReference type="ChEBI" id="CHEBI:30616"/>
        <dbReference type="ChEBI" id="CHEBI:43474"/>
        <dbReference type="ChEBI" id="CHEBI:456216"/>
        <dbReference type="EC" id="5.6.2.4"/>
    </reaction>
</comment>
<evidence type="ECO:0000256" key="7">
    <source>
        <dbReference type="ARBA" id="ARBA00022833"/>
    </source>
</evidence>
<dbReference type="Pfam" id="PF00271">
    <property type="entry name" value="Helicase_C"/>
    <property type="match status" value="1"/>
</dbReference>
<proteinExistence type="inferred from homology"/>
<comment type="catalytic activity">
    <reaction evidence="12">
        <text>Couples ATP hydrolysis with the unwinding of duplex DNA by translocating in the 3'-5' direction.</text>
        <dbReference type="EC" id="5.6.2.4"/>
    </reaction>
</comment>
<dbReference type="SUPFAM" id="SSF52540">
    <property type="entry name" value="P-loop containing nucleoside triphosphate hydrolases"/>
    <property type="match status" value="2"/>
</dbReference>
<dbReference type="Pfam" id="PF00270">
    <property type="entry name" value="DEAD"/>
    <property type="match status" value="1"/>
</dbReference>
<comment type="function">
    <text evidence="12">Initiates the restart of stalled replication forks, which reloads the replicative helicase on sites other than the origin of replication. Recognizes and binds to abandoned replication forks and remodels them to uncover a helicase loading site. Promotes assembly of the primosome at these replication forks.</text>
</comment>
<accession>A0AAJ6IAV2</accession>
<dbReference type="GO" id="GO:0008270">
    <property type="term" value="F:zinc ion binding"/>
    <property type="evidence" value="ECO:0007669"/>
    <property type="project" value="UniProtKB-UniRule"/>
</dbReference>
<keyword evidence="3 12" id="KW-0479">Metal-binding</keyword>
<dbReference type="EMBL" id="CP121776">
    <property type="protein sequence ID" value="WMG16585.1"/>
    <property type="molecule type" value="Genomic_DNA"/>
</dbReference>
<dbReference type="InterPro" id="IPR041236">
    <property type="entry name" value="PriA_C"/>
</dbReference>
<dbReference type="PROSITE" id="PS51194">
    <property type="entry name" value="HELICASE_CTER"/>
    <property type="match status" value="1"/>
</dbReference>
<sequence length="740" mass="84218">MPENTLSTTPSYRIRVAVPVYLYDCFDYSLTAEQYHQAEVGARVAVSFGRQNVVGVIVEKLTDEKPLDLGFKLKAITELLDDNAILDTKVLSLLTWSAQYYQFPIGEVMHAALPSFLRQGKPYNLLARMWKLIDDHAEDKLKRSEKQQDAYKILKLHPTGTSENILNLAGIETATLKALEKKQITQCILEAQDFKPQAMTLAQMPLTPNDEQKRAIQNILKVRHSYHAFLLDGLTGSGKTEVYLQVMQEVLKQGKQVLVLVPEIGLTPQTVSRFQSRFHCHIALLHSGLNDSKRLQAWQSAQTGKASIVIGTRSAIYTPLPHLGLIVLDEEHDLSFKQQEGFRYHARDVALYRAHLENCPIILGSATPSIDSYALVEQGKMTRLELDQRAGVAVMPKMHVIDLKVAQKQNGISQQLIHEVQKRLDKKEQVLIFLNRRGYAPVLICESCGWQAKCPHCDANFTVHRQPYQHLHCHHCGTIHRMPEHCPQCQHSELKPIGLGTAKVEENLQALFPNFDVIRVDRDSTSRVGSWQKIYNKIQKSEPIILLGTQMLAKGHHFPYVTLVAILDIDSGLLSVDFRATERTAQLIIQVAGRAGRGEKKGEVYLQTLRPDHPLLNTLLESGYRSFAKQTLKERKAAWMPPYRYAALLRCESKDQELNQNFLQEHAQALRQASENSIDIWGPIPAPMERKAGRYQAHMVLLSKDRARMHFYIRQWWQNVWHNKPHGMKLSLDIDPQELS</sequence>
<keyword evidence="6 12" id="KW-0347">Helicase</keyword>
<reference evidence="15" key="1">
    <citation type="submission" date="2022-09" db="EMBL/GenBank/DDBJ databases">
        <title>Intensive care unit water sources are persistently colonized with multi-drug resistant bacteria and are the site of extensive horizontal gene transfer of antibiotic resistance genes.</title>
        <authorList>
            <person name="Diorio-Toth L."/>
        </authorList>
    </citation>
    <scope>NUCLEOTIDE SEQUENCE</scope>
    <source>
        <strain evidence="15">GD04065</strain>
    </source>
</reference>
<keyword evidence="1 12" id="KW-0639">Primosome</keyword>
<dbReference type="GO" id="GO:0006310">
    <property type="term" value="P:DNA recombination"/>
    <property type="evidence" value="ECO:0007669"/>
    <property type="project" value="InterPro"/>
</dbReference>
<keyword evidence="5 12" id="KW-0378">Hydrolase</keyword>
<keyword evidence="7 12" id="KW-0862">Zinc</keyword>
<keyword evidence="9 12" id="KW-0238">DNA-binding</keyword>
<evidence type="ECO:0000259" key="13">
    <source>
        <dbReference type="PROSITE" id="PS51192"/>
    </source>
</evidence>
<dbReference type="NCBIfam" id="NF004067">
    <property type="entry name" value="PRK05580.1-4"/>
    <property type="match status" value="1"/>
</dbReference>
<evidence type="ECO:0000256" key="12">
    <source>
        <dbReference type="HAMAP-Rule" id="MF_00983"/>
    </source>
</evidence>
<feature type="binding site" evidence="12">
    <location>
        <position position="448"/>
    </location>
    <ligand>
        <name>Zn(2+)</name>
        <dbReference type="ChEBI" id="CHEBI:29105"/>
        <label>1</label>
    </ligand>
</feature>
<dbReference type="InterPro" id="IPR014001">
    <property type="entry name" value="Helicase_ATP-bd"/>
</dbReference>
<dbReference type="Pfam" id="PF18074">
    <property type="entry name" value="PriA_C"/>
    <property type="match status" value="1"/>
</dbReference>
<reference evidence="16 17" key="2">
    <citation type="submission" date="2023-04" db="EMBL/GenBank/DDBJ databases">
        <title>Acinetobacter johnsonii isolate AYTCM encoding NDM-1, OXA-58 and PER-1.</title>
        <authorList>
            <person name="Tian C."/>
            <person name="Wang S."/>
            <person name="Fan X."/>
            <person name="Xia D."/>
        </authorList>
    </citation>
    <scope>NUCLEOTIDE SEQUENCE [LARGE SCALE GENOMIC DNA]</scope>
    <source>
        <strain evidence="16 17">AYTCM</strain>
    </source>
</reference>
<feature type="binding site" evidence="12">
    <location>
        <position position="454"/>
    </location>
    <ligand>
        <name>Zn(2+)</name>
        <dbReference type="ChEBI" id="CHEBI:29105"/>
        <label>2</label>
    </ligand>
</feature>
<evidence type="ECO:0000256" key="4">
    <source>
        <dbReference type="ARBA" id="ARBA00022741"/>
    </source>
</evidence>
<feature type="binding site" evidence="12">
    <location>
        <position position="489"/>
    </location>
    <ligand>
        <name>Zn(2+)</name>
        <dbReference type="ChEBI" id="CHEBI:29105"/>
        <label>1</label>
    </ligand>
</feature>
<dbReference type="Gene3D" id="3.40.1440.60">
    <property type="entry name" value="PriA, 3(prime) DNA-binding domain"/>
    <property type="match status" value="1"/>
</dbReference>
<dbReference type="EC" id="5.6.2.4" evidence="12"/>
<keyword evidence="17" id="KW-1185">Reference proteome</keyword>
<organism evidence="16 17">
    <name type="scientific">Acinetobacter johnsonii</name>
    <dbReference type="NCBI Taxonomy" id="40214"/>
    <lineage>
        <taxon>Bacteria</taxon>
        <taxon>Pseudomonadati</taxon>
        <taxon>Pseudomonadota</taxon>
        <taxon>Gammaproteobacteria</taxon>
        <taxon>Moraxellales</taxon>
        <taxon>Moraxellaceae</taxon>
        <taxon>Acinetobacter</taxon>
    </lineage>
</organism>
<evidence type="ECO:0000256" key="3">
    <source>
        <dbReference type="ARBA" id="ARBA00022723"/>
    </source>
</evidence>
<dbReference type="SMART" id="SM00490">
    <property type="entry name" value="HELICc"/>
    <property type="match status" value="1"/>
</dbReference>
<feature type="domain" description="Helicase C-terminal" evidence="14">
    <location>
        <begin position="466"/>
        <end position="640"/>
    </location>
</feature>
<dbReference type="HAMAP" id="MF_00983">
    <property type="entry name" value="PriA"/>
    <property type="match status" value="1"/>
</dbReference>
<dbReference type="FunFam" id="3.40.1440.60:FF:000001">
    <property type="entry name" value="Primosomal protein N"/>
    <property type="match status" value="1"/>
</dbReference>
<evidence type="ECO:0000313" key="16">
    <source>
        <dbReference type="EMBL" id="WMG16585.1"/>
    </source>
</evidence>
<dbReference type="Gene3D" id="3.40.50.300">
    <property type="entry name" value="P-loop containing nucleotide triphosphate hydrolases"/>
    <property type="match status" value="2"/>
</dbReference>
<feature type="binding site" evidence="12">
    <location>
        <position position="486"/>
    </location>
    <ligand>
        <name>Zn(2+)</name>
        <dbReference type="ChEBI" id="CHEBI:29105"/>
        <label>1</label>
    </ligand>
</feature>
<keyword evidence="8 12" id="KW-0067">ATP-binding</keyword>
<feature type="binding site" evidence="12">
    <location>
        <position position="473"/>
    </location>
    <ligand>
        <name>Zn(2+)</name>
        <dbReference type="ChEBI" id="CHEBI:29105"/>
        <label>2</label>
    </ligand>
</feature>
<dbReference type="FunFam" id="3.40.50.300:FF:000489">
    <property type="entry name" value="Primosome assembly protein PriA"/>
    <property type="match status" value="1"/>
</dbReference>
<dbReference type="GO" id="GO:0043138">
    <property type="term" value="F:3'-5' DNA helicase activity"/>
    <property type="evidence" value="ECO:0007669"/>
    <property type="project" value="UniProtKB-EC"/>
</dbReference>
<evidence type="ECO:0000259" key="14">
    <source>
        <dbReference type="PROSITE" id="PS51194"/>
    </source>
</evidence>
<evidence type="ECO:0000256" key="9">
    <source>
        <dbReference type="ARBA" id="ARBA00023125"/>
    </source>
</evidence>
<evidence type="ECO:0000313" key="15">
    <source>
        <dbReference type="EMBL" id="MDG9786584.1"/>
    </source>
</evidence>
<dbReference type="InterPro" id="IPR027417">
    <property type="entry name" value="P-loop_NTPase"/>
</dbReference>
<dbReference type="GO" id="GO:0006269">
    <property type="term" value="P:DNA replication, synthesis of primer"/>
    <property type="evidence" value="ECO:0007669"/>
    <property type="project" value="UniProtKB-KW"/>
</dbReference>
<keyword evidence="2 12" id="KW-0235">DNA replication</keyword>
<feature type="domain" description="Helicase ATP-binding" evidence="13">
    <location>
        <begin position="220"/>
        <end position="386"/>
    </location>
</feature>
<dbReference type="InterPro" id="IPR011545">
    <property type="entry name" value="DEAD/DEAH_box_helicase_dom"/>
</dbReference>
<dbReference type="InterPro" id="IPR041222">
    <property type="entry name" value="PriA_3primeBD"/>
</dbReference>
<gene>
    <name evidence="12" type="primary">priA</name>
    <name evidence="15" type="ORF">N7566_06185</name>
    <name evidence="16" type="ORF">QBJ73_08995</name>
</gene>
<dbReference type="InterPro" id="IPR013087">
    <property type="entry name" value="Znf_C2H2_type"/>
</dbReference>
<evidence type="ECO:0000256" key="1">
    <source>
        <dbReference type="ARBA" id="ARBA00022515"/>
    </source>
</evidence>
<dbReference type="InterPro" id="IPR042115">
    <property type="entry name" value="PriA_3primeBD_sf"/>
</dbReference>
<dbReference type="CDD" id="cd17929">
    <property type="entry name" value="DEXHc_priA"/>
    <property type="match status" value="1"/>
</dbReference>
<comment type="subunit">
    <text evidence="12">Component of the replication restart primosome.</text>
</comment>
<dbReference type="NCBIfam" id="TIGR00595">
    <property type="entry name" value="priA"/>
    <property type="match status" value="1"/>
</dbReference>
<dbReference type="GO" id="GO:0006270">
    <property type="term" value="P:DNA replication initiation"/>
    <property type="evidence" value="ECO:0007669"/>
    <property type="project" value="TreeGrafter"/>
</dbReference>
<dbReference type="Pfam" id="PF17764">
    <property type="entry name" value="PriA_3primeBD"/>
    <property type="match status" value="1"/>
</dbReference>
<name>A0AAJ6IAV2_ACIJO</name>
<keyword evidence="4 12" id="KW-0547">Nucleotide-binding</keyword>
<evidence type="ECO:0000256" key="10">
    <source>
        <dbReference type="ARBA" id="ARBA00023235"/>
    </source>
</evidence>
<protein>
    <recommendedName>
        <fullName evidence="12">Replication restart protein PriA</fullName>
    </recommendedName>
    <alternativeName>
        <fullName evidence="12">ATP-dependent DNA helicase PriA</fullName>
        <ecNumber evidence="12">5.6.2.4</ecNumber>
    </alternativeName>
    <alternativeName>
        <fullName evidence="12">DNA 3'-5' helicase PriA</fullName>
    </alternativeName>
</protein>
<comment type="cofactor">
    <cofactor evidence="12">
        <name>Zn(2+)</name>
        <dbReference type="ChEBI" id="CHEBI:29105"/>
    </cofactor>
    <text evidence="12">Binds 2 zinc ions per subunit.</text>
</comment>
<dbReference type="PROSITE" id="PS00028">
    <property type="entry name" value="ZINC_FINGER_C2H2_1"/>
    <property type="match status" value="1"/>
</dbReference>
<evidence type="ECO:0000256" key="8">
    <source>
        <dbReference type="ARBA" id="ARBA00022840"/>
    </source>
</evidence>
<dbReference type="Proteomes" id="UP001244586">
    <property type="component" value="Chromosome"/>
</dbReference>
<dbReference type="AlphaFoldDB" id="A0AAJ6IAV2"/>
<evidence type="ECO:0000256" key="2">
    <source>
        <dbReference type="ARBA" id="ARBA00022705"/>
    </source>
</evidence>
<dbReference type="InterPro" id="IPR001650">
    <property type="entry name" value="Helicase_C-like"/>
</dbReference>
<dbReference type="PANTHER" id="PTHR30580:SF0">
    <property type="entry name" value="PRIMOSOMAL PROTEIN N"/>
    <property type="match status" value="1"/>
</dbReference>
<dbReference type="GO" id="GO:0016787">
    <property type="term" value="F:hydrolase activity"/>
    <property type="evidence" value="ECO:0007669"/>
    <property type="project" value="UniProtKB-KW"/>
</dbReference>
<dbReference type="GO" id="GO:1990077">
    <property type="term" value="C:primosome complex"/>
    <property type="evidence" value="ECO:0007669"/>
    <property type="project" value="UniProtKB-UniRule"/>
</dbReference>
<feature type="binding site" evidence="12">
    <location>
        <position position="476"/>
    </location>
    <ligand>
        <name>Zn(2+)</name>
        <dbReference type="ChEBI" id="CHEBI:29105"/>
        <label>2</label>
    </ligand>
</feature>
<evidence type="ECO:0000313" key="17">
    <source>
        <dbReference type="Proteomes" id="UP001244586"/>
    </source>
</evidence>
<keyword evidence="10 12" id="KW-0413">Isomerase</keyword>
<dbReference type="GO" id="GO:0005524">
    <property type="term" value="F:ATP binding"/>
    <property type="evidence" value="ECO:0007669"/>
    <property type="project" value="UniProtKB-UniRule"/>
</dbReference>
<dbReference type="CDD" id="cd18804">
    <property type="entry name" value="SF2_C_priA"/>
    <property type="match status" value="1"/>
</dbReference>
<evidence type="ECO:0000256" key="6">
    <source>
        <dbReference type="ARBA" id="ARBA00022806"/>
    </source>
</evidence>
<dbReference type="PROSITE" id="PS51192">
    <property type="entry name" value="HELICASE_ATP_BIND_1"/>
    <property type="match status" value="1"/>
</dbReference>
<feature type="binding site" evidence="12">
    <location>
        <position position="457"/>
    </location>
    <ligand>
        <name>Zn(2+)</name>
        <dbReference type="ChEBI" id="CHEBI:29105"/>
        <label>2</label>
    </ligand>
</feature>
<evidence type="ECO:0000256" key="11">
    <source>
        <dbReference type="ARBA" id="ARBA00048988"/>
    </source>
</evidence>
<dbReference type="GO" id="GO:0003677">
    <property type="term" value="F:DNA binding"/>
    <property type="evidence" value="ECO:0007669"/>
    <property type="project" value="UniProtKB-UniRule"/>
</dbReference>
<dbReference type="RefSeq" id="WP_010325795.1">
    <property type="nucleotide sequence ID" value="NZ_CANMLB010000007.1"/>
</dbReference>
<dbReference type="PANTHER" id="PTHR30580">
    <property type="entry name" value="PRIMOSOMAL PROTEIN N"/>
    <property type="match status" value="1"/>
</dbReference>